<gene>
    <name evidence="2" type="ORF">DEO45_12835</name>
</gene>
<evidence type="ECO:0000259" key="1">
    <source>
        <dbReference type="Pfam" id="PF13723"/>
    </source>
</evidence>
<name>A0A368KE34_9GAMM</name>
<dbReference type="OrthoDB" id="9798676at2"/>
<dbReference type="Gene3D" id="3.40.47.10">
    <property type="match status" value="1"/>
</dbReference>
<comment type="caution">
    <text evidence="2">The sequence shown here is derived from an EMBL/GenBank/DDBJ whole genome shotgun (WGS) entry which is preliminary data.</text>
</comment>
<reference evidence="2 3" key="1">
    <citation type="submission" date="2018-05" db="EMBL/GenBank/DDBJ databases">
        <title>Draft genome sequence of Rhodanobacter denitrificans Yn1 isolated from gold copper mine.</title>
        <authorList>
            <person name="Yang N."/>
            <person name="Mazhar H.S."/>
            <person name="Rensing C."/>
        </authorList>
    </citation>
    <scope>NUCLEOTIDE SEQUENCE [LARGE SCALE GENOMIC DNA]</scope>
    <source>
        <strain evidence="2 3">Yn1</strain>
    </source>
</reference>
<dbReference type="InterPro" id="IPR014030">
    <property type="entry name" value="Ketoacyl_synth_N"/>
</dbReference>
<dbReference type="GO" id="GO:0016746">
    <property type="term" value="F:acyltransferase activity"/>
    <property type="evidence" value="ECO:0007669"/>
    <property type="project" value="InterPro"/>
</dbReference>
<dbReference type="Pfam" id="PF13723">
    <property type="entry name" value="Ketoacyl-synt_2"/>
    <property type="match status" value="1"/>
</dbReference>
<dbReference type="InterPro" id="IPR016039">
    <property type="entry name" value="Thiolase-like"/>
</dbReference>
<proteinExistence type="predicted"/>
<keyword evidence="3" id="KW-1185">Reference proteome</keyword>
<dbReference type="AlphaFoldDB" id="A0A368KE34"/>
<evidence type="ECO:0000313" key="2">
    <source>
        <dbReference type="EMBL" id="RCS29376.1"/>
    </source>
</evidence>
<evidence type="ECO:0000313" key="3">
    <source>
        <dbReference type="Proteomes" id="UP000252387"/>
    </source>
</evidence>
<sequence>MTALSVHVEGVGLWSPPLADFAALRNLLAGSTPEPAPARPSAAMLPPNERRRAPESVLLAIEVAGQALAMSGRDAAALACVFASSHGDQAITDYMCATLAHSPMELSPTRFHNSVHNAAVGYWTIATGCHAPSTAVCAQRESFGAGLLEAASQVLAEQRPVLLVCSDTASRGPLDEVTACRLPFGCALVLAPQAGATTLARLDLGLQPRAALDAPLPEPLAGWREGNPSAVSLPLLALLAAGRGGHCRLATTATLELHIDMEPVA</sequence>
<feature type="domain" description="Beta-ketoacyl synthase-like N-terminal" evidence="1">
    <location>
        <begin position="37"/>
        <end position="196"/>
    </location>
</feature>
<dbReference type="Proteomes" id="UP000252387">
    <property type="component" value="Unassembled WGS sequence"/>
</dbReference>
<dbReference type="RefSeq" id="WP_114344303.1">
    <property type="nucleotide sequence ID" value="NZ_QFWQ01000007.1"/>
</dbReference>
<protein>
    <recommendedName>
        <fullName evidence="1">Beta-ketoacyl synthase-like N-terminal domain-containing protein</fullName>
    </recommendedName>
</protein>
<dbReference type="SUPFAM" id="SSF53901">
    <property type="entry name" value="Thiolase-like"/>
    <property type="match status" value="1"/>
</dbReference>
<dbReference type="EMBL" id="QFWQ01000007">
    <property type="protein sequence ID" value="RCS29376.1"/>
    <property type="molecule type" value="Genomic_DNA"/>
</dbReference>
<organism evidence="2 3">
    <name type="scientific">Rhodanobacter denitrificans</name>
    <dbReference type="NCBI Taxonomy" id="666685"/>
    <lineage>
        <taxon>Bacteria</taxon>
        <taxon>Pseudomonadati</taxon>
        <taxon>Pseudomonadota</taxon>
        <taxon>Gammaproteobacteria</taxon>
        <taxon>Lysobacterales</taxon>
        <taxon>Rhodanobacteraceae</taxon>
        <taxon>Rhodanobacter</taxon>
    </lineage>
</organism>
<accession>A0A368KE34</accession>